<dbReference type="Proteomes" id="UP000311382">
    <property type="component" value="Unassembled WGS sequence"/>
</dbReference>
<reference evidence="5 6" key="1">
    <citation type="submission" date="2019-03" db="EMBL/GenBank/DDBJ databases">
        <title>Rhodosporidium diobovatum UCD-FST 08-225 genome sequencing, assembly, and annotation.</title>
        <authorList>
            <person name="Fakankun I.U."/>
            <person name="Fristensky B."/>
            <person name="Levin D.B."/>
        </authorList>
    </citation>
    <scope>NUCLEOTIDE SEQUENCE [LARGE SCALE GENOMIC DNA]</scope>
    <source>
        <strain evidence="5 6">UCD-FST 08-225</strain>
    </source>
</reference>
<comment type="subcellular location">
    <subcellularLocation>
        <location evidence="1">Nucleus</location>
    </subcellularLocation>
</comment>
<dbReference type="STRING" id="5288.A0A5C5G0W3"/>
<organism evidence="5 6">
    <name type="scientific">Rhodotorula diobovata</name>
    <dbReference type="NCBI Taxonomy" id="5288"/>
    <lineage>
        <taxon>Eukaryota</taxon>
        <taxon>Fungi</taxon>
        <taxon>Dikarya</taxon>
        <taxon>Basidiomycota</taxon>
        <taxon>Pucciniomycotina</taxon>
        <taxon>Microbotryomycetes</taxon>
        <taxon>Sporidiobolales</taxon>
        <taxon>Sporidiobolaceae</taxon>
        <taxon>Rhodotorula</taxon>
    </lineage>
</organism>
<name>A0A5C5G0W3_9BASI</name>
<sequence>MDRLSLLASAVTQPDQAMHHPLAGVGHPGAGPTHSGSPTFAYAPSQAGPAPPQPYPSQTYAAQNPYPHGFAHPQLASASPNSPDSGGPSASGSNSRGKKAVRRTSQMGDDELDGNGHDADGQPAKKKTKQSLSCGECKRRKIKCDRKIPCTSCLKRGDADSCNWEDAKIEPERQPFALATETEDLRARLALVERFINKLPDPLKTTFKELGISEMGQVPRGDFDGKNVEFGDQYASAGLPPVEDSRNAPPDSLGVMDNLLFVTLKDKGVDGLQQPDNRDLTRMLTSIVAPRVVYTGPSVSSNLGLDPCFSQADLDAERLRVLDKVYAQLPNQRECKVSVDRYLTQFDWFFSILHHATWWAEYERFWEMYEQGRKYEVDPAWLAVLFLVLALSSDESMHLASPGTPDATSEWEDQSARYHACAQKLVLLADPFGRPQARMLQITTFLACWTLISAHGGEFGRFSSWLACGIRTAQKMGLHQLSEDQDDMPPDDPAWPPGKNALKRETALRLWGFLCFFDHLSASARFKAYMIHSSHTTTPPLSNVNWQELSATEWNITPAPRSVLTDSSMEYHKFLLSQVSRKTFDLLIAGSDFNYGTILELDKDYRKLLDGLPDVWQHECASLEAKNPRIRNKRYLAQQGAHNRLVRLHRPFLVKGWEPNSKFAYSADACVRSAKAVLLSHHNNLDINRNLRMTYSHTLSAAIVLAADLFHAIDGGAADTEIESKKSTFGLALEVFAREVQDKVASRHLRVIIEAGRRVLTSLFAEQAQRRVRIGARRAAGDTTSDERSFAEILQACAREIDANPVPNSVPVGLYSACDTGHYEVPPLAPLPAGGSAPAASVAHLPVPDLSAWNPGPPPTPSGVALPSDHGNSFASNLLSDMGLIHVGGQTWDYWTQNGVDVGGGSGGGSGSVDASGLGATPRPAGANGLADAGPELDLSAFLGGGAHVNTQDAAQVLLNQLTGGW</sequence>
<dbReference type="Pfam" id="PF00172">
    <property type="entry name" value="Zn_clus"/>
    <property type="match status" value="1"/>
</dbReference>
<dbReference type="InterPro" id="IPR001138">
    <property type="entry name" value="Zn2Cys6_DnaBD"/>
</dbReference>
<protein>
    <recommendedName>
        <fullName evidence="4">Zn(2)-C6 fungal-type domain-containing protein</fullName>
    </recommendedName>
</protein>
<accession>A0A5C5G0W3</accession>
<dbReference type="GO" id="GO:0008270">
    <property type="term" value="F:zinc ion binding"/>
    <property type="evidence" value="ECO:0007669"/>
    <property type="project" value="InterPro"/>
</dbReference>
<dbReference type="OrthoDB" id="3364175at2759"/>
<dbReference type="AlphaFoldDB" id="A0A5C5G0W3"/>
<evidence type="ECO:0000256" key="3">
    <source>
        <dbReference type="SAM" id="MobiDB-lite"/>
    </source>
</evidence>
<dbReference type="SMART" id="SM00066">
    <property type="entry name" value="GAL4"/>
    <property type="match status" value="1"/>
</dbReference>
<keyword evidence="6" id="KW-1185">Reference proteome</keyword>
<dbReference type="CDD" id="cd12148">
    <property type="entry name" value="fungal_TF_MHR"/>
    <property type="match status" value="1"/>
</dbReference>
<evidence type="ECO:0000313" key="6">
    <source>
        <dbReference type="Proteomes" id="UP000311382"/>
    </source>
</evidence>
<proteinExistence type="predicted"/>
<dbReference type="SUPFAM" id="SSF57701">
    <property type="entry name" value="Zn2/Cys6 DNA-binding domain"/>
    <property type="match status" value="1"/>
</dbReference>
<evidence type="ECO:0000313" key="5">
    <source>
        <dbReference type="EMBL" id="TNY22728.1"/>
    </source>
</evidence>
<feature type="compositionally biased region" description="Low complexity" evidence="3">
    <location>
        <begin position="76"/>
        <end position="95"/>
    </location>
</feature>
<keyword evidence="2" id="KW-0539">Nucleus</keyword>
<dbReference type="InterPro" id="IPR036864">
    <property type="entry name" value="Zn2-C6_fun-type_DNA-bd_sf"/>
</dbReference>
<feature type="region of interest" description="Disordered" evidence="3">
    <location>
        <begin position="18"/>
        <end position="132"/>
    </location>
</feature>
<dbReference type="EMBL" id="SOZI01000021">
    <property type="protein sequence ID" value="TNY22728.1"/>
    <property type="molecule type" value="Genomic_DNA"/>
</dbReference>
<dbReference type="GO" id="GO:0005634">
    <property type="term" value="C:nucleus"/>
    <property type="evidence" value="ECO:0007669"/>
    <property type="project" value="UniProtKB-SubCell"/>
</dbReference>
<gene>
    <name evidence="5" type="ORF">DMC30DRAFT_445057</name>
</gene>
<dbReference type="Gene3D" id="4.10.240.10">
    <property type="entry name" value="Zn(2)-C6 fungal-type DNA-binding domain"/>
    <property type="match status" value="1"/>
</dbReference>
<dbReference type="CDD" id="cd00067">
    <property type="entry name" value="GAL4"/>
    <property type="match status" value="1"/>
</dbReference>
<dbReference type="PANTHER" id="PTHR31001:SF90">
    <property type="entry name" value="CENTROMERE DNA-BINDING PROTEIN COMPLEX CBF3 SUBUNIT B"/>
    <property type="match status" value="1"/>
</dbReference>
<comment type="caution">
    <text evidence="5">The sequence shown here is derived from an EMBL/GenBank/DDBJ whole genome shotgun (WGS) entry which is preliminary data.</text>
</comment>
<feature type="domain" description="Zn(2)-C6 fungal-type" evidence="4">
    <location>
        <begin position="133"/>
        <end position="164"/>
    </location>
</feature>
<feature type="region of interest" description="Disordered" evidence="3">
    <location>
        <begin position="905"/>
        <end position="932"/>
    </location>
</feature>
<evidence type="ECO:0000256" key="1">
    <source>
        <dbReference type="ARBA" id="ARBA00004123"/>
    </source>
</evidence>
<dbReference type="PANTHER" id="PTHR31001">
    <property type="entry name" value="UNCHARACTERIZED TRANSCRIPTIONAL REGULATORY PROTEIN"/>
    <property type="match status" value="1"/>
</dbReference>
<dbReference type="GO" id="GO:0000981">
    <property type="term" value="F:DNA-binding transcription factor activity, RNA polymerase II-specific"/>
    <property type="evidence" value="ECO:0007669"/>
    <property type="project" value="InterPro"/>
</dbReference>
<dbReference type="PROSITE" id="PS00463">
    <property type="entry name" value="ZN2_CY6_FUNGAL_1"/>
    <property type="match status" value="1"/>
</dbReference>
<dbReference type="PROSITE" id="PS50048">
    <property type="entry name" value="ZN2_CY6_FUNGAL_2"/>
    <property type="match status" value="1"/>
</dbReference>
<evidence type="ECO:0000256" key="2">
    <source>
        <dbReference type="ARBA" id="ARBA00023242"/>
    </source>
</evidence>
<evidence type="ECO:0000259" key="4">
    <source>
        <dbReference type="PROSITE" id="PS50048"/>
    </source>
</evidence>
<dbReference type="InterPro" id="IPR050613">
    <property type="entry name" value="Sec_Metabolite_Reg"/>
</dbReference>